<proteinExistence type="predicted"/>
<evidence type="ECO:0000313" key="1">
    <source>
        <dbReference type="EMBL" id="GLR27677.1"/>
    </source>
</evidence>
<sequence>MPDTGDWYSYLYNFASCTTMDEILRAKPAKYDLLQNFSIDESTLSDLTNEMLPMFSNDESDAVEHDKGESYMQTSKNFPTFFGIKKVLKRDALTTEIQGNGVYQRLRILGYADVNGDGYQDVLVTSELFLDEGTWHTVELFALTRIKGQRITIAKHYPVPGAATD</sequence>
<gene>
    <name evidence="1" type="ORF">GCM10007875_27680</name>
</gene>
<dbReference type="Proteomes" id="UP001156664">
    <property type="component" value="Unassembled WGS sequence"/>
</dbReference>
<name>A0ABQ5YYV3_9BURK</name>
<keyword evidence="2" id="KW-1185">Reference proteome</keyword>
<dbReference type="EMBL" id="BSOJ01000034">
    <property type="protein sequence ID" value="GLR27677.1"/>
    <property type="molecule type" value="Genomic_DNA"/>
</dbReference>
<reference evidence="2" key="1">
    <citation type="journal article" date="2019" name="Int. J. Syst. Evol. Microbiol.">
        <title>The Global Catalogue of Microorganisms (GCM) 10K type strain sequencing project: providing services to taxonomists for standard genome sequencing and annotation.</title>
        <authorList>
            <consortium name="The Broad Institute Genomics Platform"/>
            <consortium name="The Broad Institute Genome Sequencing Center for Infectious Disease"/>
            <person name="Wu L."/>
            <person name="Ma J."/>
        </authorList>
    </citation>
    <scope>NUCLEOTIDE SEQUENCE [LARGE SCALE GENOMIC DNA]</scope>
    <source>
        <strain evidence="2">NBRC 105857</strain>
    </source>
</reference>
<protein>
    <submittedName>
        <fullName evidence="1">Uncharacterized protein</fullName>
    </submittedName>
</protein>
<evidence type="ECO:0000313" key="2">
    <source>
        <dbReference type="Proteomes" id="UP001156664"/>
    </source>
</evidence>
<accession>A0ABQ5YYV3</accession>
<organism evidence="1 2">
    <name type="scientific">Limnobacter litoralis</name>
    <dbReference type="NCBI Taxonomy" id="481366"/>
    <lineage>
        <taxon>Bacteria</taxon>
        <taxon>Pseudomonadati</taxon>
        <taxon>Pseudomonadota</taxon>
        <taxon>Betaproteobacteria</taxon>
        <taxon>Burkholderiales</taxon>
        <taxon>Burkholderiaceae</taxon>
        <taxon>Limnobacter</taxon>
    </lineage>
</organism>
<comment type="caution">
    <text evidence="1">The sequence shown here is derived from an EMBL/GenBank/DDBJ whole genome shotgun (WGS) entry which is preliminary data.</text>
</comment>